<protein>
    <submittedName>
        <fullName evidence="2">Uncharacterized protein</fullName>
    </submittedName>
</protein>
<dbReference type="Proteomes" id="UP000054408">
    <property type="component" value="Unassembled WGS sequence"/>
</dbReference>
<feature type="region of interest" description="Disordered" evidence="1">
    <location>
        <begin position="1"/>
        <end position="88"/>
    </location>
</feature>
<gene>
    <name evidence="2" type="ORF">AMSG_09245</name>
</gene>
<sequence length="513" mass="53585">MVNPGEPPSPTKPSPEGKHRSSRLATGSPKFRSKRRDDGAASSDSASSSSAATGRPKVPARSRAPSISFSGDEGGGSSASGMPRARGWSALEDDLGAIEAGVAVVQAKRAAMAPPPPPTSARASRAISPAFIADLDTQLSVGCAPPSPDAALLASRALLADLLDDAAGDDEFLDMTDPSSFDFTSDDEGSLLGLDTDWSGIGHELNISATSPLVLSSDDAESQHGPVPHLASDADAYEALLHEVPLPAEADPKGVLDLVTAFADFAAWPNANSAITEEFGKIPRDLQSLHGLKGALEDNEECLPPELEPQLAAFLADVAFRTPADVAAWRAEQGLAPSASPPRRRRASSILRSSIVTSLHRYIGAFQAASKALDVHARTASLASVRDLLKVVVEAINGAAACLVELDHPEMMTADELKAPAAALLRAARPLFDAADDYHAVTPPFTAAHAQLKAVVANLVEEANTWYAVDSLAVSTLALARDDLSPHSQRLIDTERITRVRLLSSSKAALVTV</sequence>
<feature type="compositionally biased region" description="Pro residues" evidence="1">
    <location>
        <begin position="1"/>
        <end position="13"/>
    </location>
</feature>
<dbReference type="RefSeq" id="XP_013754639.1">
    <property type="nucleotide sequence ID" value="XM_013899185.1"/>
</dbReference>
<evidence type="ECO:0000313" key="3">
    <source>
        <dbReference type="Proteomes" id="UP000054408"/>
    </source>
</evidence>
<dbReference type="AlphaFoldDB" id="A0A0L0DMC5"/>
<dbReference type="GeneID" id="25567746"/>
<evidence type="ECO:0000256" key="1">
    <source>
        <dbReference type="SAM" id="MobiDB-lite"/>
    </source>
</evidence>
<accession>A0A0L0DMC5</accession>
<reference evidence="2 3" key="1">
    <citation type="submission" date="2010-05" db="EMBL/GenBank/DDBJ databases">
        <title>The Genome Sequence of Thecamonas trahens ATCC 50062.</title>
        <authorList>
            <consortium name="The Broad Institute Genome Sequencing Platform"/>
            <person name="Russ C."/>
            <person name="Cuomo C."/>
            <person name="Shea T."/>
            <person name="Young S.K."/>
            <person name="Zeng Q."/>
            <person name="Koehrsen M."/>
            <person name="Haas B."/>
            <person name="Borodovsky M."/>
            <person name="Guigo R."/>
            <person name="Alvarado L."/>
            <person name="Berlin A."/>
            <person name="Bochicchio J."/>
            <person name="Borenstein D."/>
            <person name="Chapman S."/>
            <person name="Chen Z."/>
            <person name="Freedman E."/>
            <person name="Gellesch M."/>
            <person name="Goldberg J."/>
            <person name="Griggs A."/>
            <person name="Gujja S."/>
            <person name="Heilman E."/>
            <person name="Heiman D."/>
            <person name="Hepburn T."/>
            <person name="Howarth C."/>
            <person name="Jen D."/>
            <person name="Larson L."/>
            <person name="Mehta T."/>
            <person name="Park D."/>
            <person name="Pearson M."/>
            <person name="Roberts A."/>
            <person name="Saif S."/>
            <person name="Shenoy N."/>
            <person name="Sisk P."/>
            <person name="Stolte C."/>
            <person name="Sykes S."/>
            <person name="Thomson T."/>
            <person name="Walk T."/>
            <person name="White J."/>
            <person name="Yandava C."/>
            <person name="Burger G."/>
            <person name="Gray M.W."/>
            <person name="Holland P.W.H."/>
            <person name="King N."/>
            <person name="Lang F.B.F."/>
            <person name="Roger A.J."/>
            <person name="Ruiz-Trillo I."/>
            <person name="Lander E."/>
            <person name="Nusbaum C."/>
        </authorList>
    </citation>
    <scope>NUCLEOTIDE SEQUENCE [LARGE SCALE GENOMIC DNA]</scope>
    <source>
        <strain evidence="2 3">ATCC 50062</strain>
    </source>
</reference>
<name>A0A0L0DMC5_THETB</name>
<proteinExistence type="predicted"/>
<feature type="compositionally biased region" description="Low complexity" evidence="1">
    <location>
        <begin position="40"/>
        <end position="52"/>
    </location>
</feature>
<dbReference type="EMBL" id="GL349479">
    <property type="protein sequence ID" value="KNC53166.1"/>
    <property type="molecule type" value="Genomic_DNA"/>
</dbReference>
<evidence type="ECO:0000313" key="2">
    <source>
        <dbReference type="EMBL" id="KNC53166.1"/>
    </source>
</evidence>
<keyword evidence="3" id="KW-1185">Reference proteome</keyword>
<organism evidence="2 3">
    <name type="scientific">Thecamonas trahens ATCC 50062</name>
    <dbReference type="NCBI Taxonomy" id="461836"/>
    <lineage>
        <taxon>Eukaryota</taxon>
        <taxon>Apusozoa</taxon>
        <taxon>Apusomonadida</taxon>
        <taxon>Apusomonadidae</taxon>
        <taxon>Thecamonas</taxon>
    </lineage>
</organism>